<gene>
    <name evidence="1" type="ORF">MRB53_029960</name>
</gene>
<proteinExistence type="predicted"/>
<name>A0ACC2KJV3_PERAE</name>
<evidence type="ECO:0000313" key="2">
    <source>
        <dbReference type="Proteomes" id="UP001234297"/>
    </source>
</evidence>
<reference evidence="1 2" key="1">
    <citation type="journal article" date="2022" name="Hortic Res">
        <title>A haplotype resolved chromosomal level avocado genome allows analysis of novel avocado genes.</title>
        <authorList>
            <person name="Nath O."/>
            <person name="Fletcher S.J."/>
            <person name="Hayward A."/>
            <person name="Shaw L.M."/>
            <person name="Masouleh A.K."/>
            <person name="Furtado A."/>
            <person name="Henry R.J."/>
            <person name="Mitter N."/>
        </authorList>
    </citation>
    <scope>NUCLEOTIDE SEQUENCE [LARGE SCALE GENOMIC DNA]</scope>
    <source>
        <strain evidence="2">cv. Hass</strain>
    </source>
</reference>
<sequence>MGFFWSRDIMLSDDDGFQTRRSAFEAEGDDDGDMDSRMDMDGVDLSELGEIGGELCGVGEQSSIPFGLYDLLDLSDVLSLENWNDCLVICTI</sequence>
<keyword evidence="2" id="KW-1185">Reference proteome</keyword>
<dbReference type="EMBL" id="CM056817">
    <property type="protein sequence ID" value="KAJ8621431.1"/>
    <property type="molecule type" value="Genomic_DNA"/>
</dbReference>
<protein>
    <submittedName>
        <fullName evidence="1">Uncharacterized protein</fullName>
    </submittedName>
</protein>
<comment type="caution">
    <text evidence="1">The sequence shown here is derived from an EMBL/GenBank/DDBJ whole genome shotgun (WGS) entry which is preliminary data.</text>
</comment>
<organism evidence="1 2">
    <name type="scientific">Persea americana</name>
    <name type="common">Avocado</name>
    <dbReference type="NCBI Taxonomy" id="3435"/>
    <lineage>
        <taxon>Eukaryota</taxon>
        <taxon>Viridiplantae</taxon>
        <taxon>Streptophyta</taxon>
        <taxon>Embryophyta</taxon>
        <taxon>Tracheophyta</taxon>
        <taxon>Spermatophyta</taxon>
        <taxon>Magnoliopsida</taxon>
        <taxon>Magnoliidae</taxon>
        <taxon>Laurales</taxon>
        <taxon>Lauraceae</taxon>
        <taxon>Persea</taxon>
    </lineage>
</organism>
<evidence type="ECO:0000313" key="1">
    <source>
        <dbReference type="EMBL" id="KAJ8621431.1"/>
    </source>
</evidence>
<dbReference type="Proteomes" id="UP001234297">
    <property type="component" value="Chromosome 9"/>
</dbReference>
<accession>A0ACC2KJV3</accession>